<dbReference type="KEGG" id="dde:Dde_2645"/>
<proteinExistence type="predicted"/>
<accession>Q30Y05</accession>
<name>Q30Y05_OLEA2</name>
<dbReference type="HOGENOM" id="CLU_2462899_0_0_7"/>
<keyword evidence="2" id="KW-1185">Reference proteome</keyword>
<sequence>MASTPRNIAGRVEELLREELLEMGEDPSRLEPHEIAENMRCEVRPDDSMIYSWKGTPILRVQPEHHQDGSVTWRMFTRDEVMTPQTEILQ</sequence>
<evidence type="ECO:0000313" key="1">
    <source>
        <dbReference type="EMBL" id="ABB39441.1"/>
    </source>
</evidence>
<organism evidence="1 2">
    <name type="scientific">Oleidesulfovibrio alaskensis (strain ATCC BAA-1058 / DSM 17464 / G20)</name>
    <name type="common">Desulfovibrio alaskensis</name>
    <dbReference type="NCBI Taxonomy" id="207559"/>
    <lineage>
        <taxon>Bacteria</taxon>
        <taxon>Pseudomonadati</taxon>
        <taxon>Thermodesulfobacteriota</taxon>
        <taxon>Desulfovibrionia</taxon>
        <taxon>Desulfovibrionales</taxon>
        <taxon>Desulfovibrionaceae</taxon>
        <taxon>Oleidesulfovibrio</taxon>
    </lineage>
</organism>
<protein>
    <submittedName>
        <fullName evidence="1">Uncharacterized protein</fullName>
    </submittedName>
</protein>
<dbReference type="RefSeq" id="WP_011368476.1">
    <property type="nucleotide sequence ID" value="NC_007519.1"/>
</dbReference>
<dbReference type="Proteomes" id="UP000002710">
    <property type="component" value="Chromosome"/>
</dbReference>
<reference evidence="1 2" key="1">
    <citation type="journal article" date="2011" name="J. Bacteriol.">
        <title>Complete genome sequence and updated annotation of Desulfovibrio alaskensis G20.</title>
        <authorList>
            <person name="Hauser L.J."/>
            <person name="Land M.L."/>
            <person name="Brown S.D."/>
            <person name="Larimer F."/>
            <person name="Keller K.L."/>
            <person name="Rapp-Giles B.J."/>
            <person name="Price M.N."/>
            <person name="Lin M."/>
            <person name="Bruce D.C."/>
            <person name="Detter J.C."/>
            <person name="Tapia R."/>
            <person name="Han C.S."/>
            <person name="Goodwin L.A."/>
            <person name="Cheng J.F."/>
            <person name="Pitluck S."/>
            <person name="Copeland A."/>
            <person name="Lucas S."/>
            <person name="Nolan M."/>
            <person name="Lapidus A.L."/>
            <person name="Palumbo A.V."/>
            <person name="Wall J.D."/>
        </authorList>
    </citation>
    <scope>NUCLEOTIDE SEQUENCE [LARGE SCALE GENOMIC DNA]</scope>
    <source>
        <strain evidence="2">ATCC BAA 1058 / DSM 17464 / G20</strain>
    </source>
</reference>
<gene>
    <name evidence="1" type="ordered locus">Dde_2645</name>
</gene>
<dbReference type="STRING" id="207559.Dde_2645"/>
<dbReference type="AlphaFoldDB" id="Q30Y05"/>
<evidence type="ECO:0000313" key="2">
    <source>
        <dbReference type="Proteomes" id="UP000002710"/>
    </source>
</evidence>
<dbReference type="eggNOG" id="ENOG503189U">
    <property type="taxonomic scope" value="Bacteria"/>
</dbReference>
<dbReference type="EMBL" id="CP000112">
    <property type="protein sequence ID" value="ABB39441.1"/>
    <property type="molecule type" value="Genomic_DNA"/>
</dbReference>